<protein>
    <submittedName>
        <fullName evidence="1">Uncharacterized protein</fullName>
    </submittedName>
</protein>
<dbReference type="EMBL" id="BPLR01008237">
    <property type="protein sequence ID" value="GIY23140.1"/>
    <property type="molecule type" value="Genomic_DNA"/>
</dbReference>
<name>A0AAV4RNX9_CAEEX</name>
<proteinExistence type="predicted"/>
<evidence type="ECO:0000313" key="2">
    <source>
        <dbReference type="Proteomes" id="UP001054945"/>
    </source>
</evidence>
<comment type="caution">
    <text evidence="1">The sequence shown here is derived from an EMBL/GenBank/DDBJ whole genome shotgun (WGS) entry which is preliminary data.</text>
</comment>
<sequence>MISRNYTPKEMLAAVYFLPAFIFNRLSSSSENSFRKTLQWDDVFLRSFRLTTRLNRSKIVLKAEMLMKILRRKRTGDEGTGRYYILQIVCELKKHNRDLNTKFCCQQNNACLFWKKGFVGLKVCSRMMRIPRFQHVRAWVGDSSIHLILMVRLILLHICHSSDDFLHICHSSCETYSTIYQPSNGKAGSSKHLQFKEKRFGLNEKRKEEGSKMTFRKRLSVSNLLGMLCLISWRQGLEFDDEE</sequence>
<dbReference type="AlphaFoldDB" id="A0AAV4RNX9"/>
<reference evidence="1 2" key="1">
    <citation type="submission" date="2021-06" db="EMBL/GenBank/DDBJ databases">
        <title>Caerostris extrusa draft genome.</title>
        <authorList>
            <person name="Kono N."/>
            <person name="Arakawa K."/>
        </authorList>
    </citation>
    <scope>NUCLEOTIDE SEQUENCE [LARGE SCALE GENOMIC DNA]</scope>
</reference>
<accession>A0AAV4RNX9</accession>
<evidence type="ECO:0000313" key="1">
    <source>
        <dbReference type="EMBL" id="GIY23140.1"/>
    </source>
</evidence>
<dbReference type="Proteomes" id="UP001054945">
    <property type="component" value="Unassembled WGS sequence"/>
</dbReference>
<keyword evidence="2" id="KW-1185">Reference proteome</keyword>
<gene>
    <name evidence="1" type="ORF">CEXT_398481</name>
</gene>
<organism evidence="1 2">
    <name type="scientific">Caerostris extrusa</name>
    <name type="common">Bark spider</name>
    <name type="synonym">Caerostris bankana</name>
    <dbReference type="NCBI Taxonomy" id="172846"/>
    <lineage>
        <taxon>Eukaryota</taxon>
        <taxon>Metazoa</taxon>
        <taxon>Ecdysozoa</taxon>
        <taxon>Arthropoda</taxon>
        <taxon>Chelicerata</taxon>
        <taxon>Arachnida</taxon>
        <taxon>Araneae</taxon>
        <taxon>Araneomorphae</taxon>
        <taxon>Entelegynae</taxon>
        <taxon>Araneoidea</taxon>
        <taxon>Araneidae</taxon>
        <taxon>Caerostris</taxon>
    </lineage>
</organism>